<reference evidence="1 2" key="1">
    <citation type="submission" date="2022-08" db="EMBL/GenBank/DDBJ databases">
        <title>Tractidigestivibacter montrealensis type strain KD21.</title>
        <authorList>
            <person name="Diop K."/>
            <person name="Richard C."/>
            <person name="Routy B."/>
        </authorList>
    </citation>
    <scope>NUCLEOTIDE SEQUENCE [LARGE SCALE GENOMIC DNA]</scope>
    <source>
        <strain evidence="1 2">KD21</strain>
    </source>
</reference>
<protein>
    <recommendedName>
        <fullName evidence="3">DDE-type integrase/transposase/recombinase</fullName>
    </recommendedName>
</protein>
<feature type="non-terminal residue" evidence="1">
    <location>
        <position position="106"/>
    </location>
</feature>
<dbReference type="Gene3D" id="3.30.420.10">
    <property type="entry name" value="Ribonuclease H-like superfamily/Ribonuclease H"/>
    <property type="match status" value="1"/>
</dbReference>
<dbReference type="EMBL" id="JANSKA010000006">
    <property type="protein sequence ID" value="MCR9037177.1"/>
    <property type="molecule type" value="Genomic_DNA"/>
</dbReference>
<gene>
    <name evidence="1" type="ORF">NVS32_09480</name>
</gene>
<accession>A0ABT1ZAE3</accession>
<dbReference type="SUPFAM" id="SSF53098">
    <property type="entry name" value="Ribonuclease H-like"/>
    <property type="match status" value="1"/>
</dbReference>
<organism evidence="1 2">
    <name type="scientific">Tractidigestivibacter montrealensis</name>
    <dbReference type="NCBI Taxonomy" id="2972466"/>
    <lineage>
        <taxon>Bacteria</taxon>
        <taxon>Bacillati</taxon>
        <taxon>Actinomycetota</taxon>
        <taxon>Coriobacteriia</taxon>
        <taxon>Coriobacteriales</taxon>
        <taxon>Atopobiaceae</taxon>
        <taxon>Tractidigestivibacter</taxon>
    </lineage>
</organism>
<proteinExistence type="predicted"/>
<dbReference type="PANTHER" id="PTHR46889">
    <property type="entry name" value="TRANSPOSASE INSF FOR INSERTION SEQUENCE IS3B-RELATED"/>
    <property type="match status" value="1"/>
</dbReference>
<comment type="caution">
    <text evidence="1">The sequence shown here is derived from an EMBL/GenBank/DDBJ whole genome shotgun (WGS) entry which is preliminary data.</text>
</comment>
<evidence type="ECO:0000313" key="2">
    <source>
        <dbReference type="Proteomes" id="UP001204320"/>
    </source>
</evidence>
<keyword evidence="2" id="KW-1185">Reference proteome</keyword>
<name>A0ABT1ZAE3_9ACTN</name>
<dbReference type="InterPro" id="IPR050900">
    <property type="entry name" value="Transposase_IS3/IS150/IS904"/>
</dbReference>
<dbReference type="InterPro" id="IPR012337">
    <property type="entry name" value="RNaseH-like_sf"/>
</dbReference>
<sequence>MTDISELPAAGRKYYLSPVIDCYDGLPVYWGPSSSVVHTDGGGPYRTASWKGVCSRRGVTRSMSRPGRCGDNARAEGFFGALKVEFLYSAFSQVKVDSSLCRFPTL</sequence>
<evidence type="ECO:0008006" key="3">
    <source>
        <dbReference type="Google" id="ProtNLM"/>
    </source>
</evidence>
<evidence type="ECO:0000313" key="1">
    <source>
        <dbReference type="EMBL" id="MCR9037177.1"/>
    </source>
</evidence>
<dbReference type="Proteomes" id="UP001204320">
    <property type="component" value="Unassembled WGS sequence"/>
</dbReference>
<dbReference type="InterPro" id="IPR036397">
    <property type="entry name" value="RNaseH_sf"/>
</dbReference>
<dbReference type="PANTHER" id="PTHR46889:SF4">
    <property type="entry name" value="TRANSPOSASE INSO FOR INSERTION SEQUENCE ELEMENT IS911B-RELATED"/>
    <property type="match status" value="1"/>
</dbReference>